<reference evidence="2 3" key="1">
    <citation type="submission" date="2020-01" db="EMBL/GenBank/DDBJ databases">
        <title>Insect and environment-associated Actinomycetes.</title>
        <authorList>
            <person name="Currrie C."/>
            <person name="Chevrette M."/>
            <person name="Carlson C."/>
            <person name="Stubbendieck R."/>
            <person name="Wendt-Pienkowski E."/>
        </authorList>
    </citation>
    <scope>NUCLEOTIDE SEQUENCE [LARGE SCALE GENOMIC DNA]</scope>
    <source>
        <strain evidence="2 3">SID7590</strain>
    </source>
</reference>
<accession>A0A7K3RQ48</accession>
<name>A0A7K3RQ48_9ACTN</name>
<dbReference type="AlphaFoldDB" id="A0A7K3RQ48"/>
<sequence length="172" mass="20375">MRGYERQESHRAEDDHLSRFEAEMDRLKTDREKAVQHAEDLGYQVEVLRAKLHEARRNLATRPAYDSADIGYQAEQMLRNAQVQAEQMRSDAERELREARAQTQRILQEHAEHQARLQAELHTEAVQRRQRLDQELAERRQTVESHVNENVAWAEQLRARTESQARRLLEES</sequence>
<proteinExistence type="predicted"/>
<protein>
    <submittedName>
        <fullName evidence="2">M protein</fullName>
    </submittedName>
</protein>
<evidence type="ECO:0000256" key="1">
    <source>
        <dbReference type="SAM" id="Coils"/>
    </source>
</evidence>
<evidence type="ECO:0000313" key="3">
    <source>
        <dbReference type="Proteomes" id="UP000469670"/>
    </source>
</evidence>
<evidence type="ECO:0000313" key="2">
    <source>
        <dbReference type="EMBL" id="NEC17336.1"/>
    </source>
</evidence>
<dbReference type="Proteomes" id="UP000469670">
    <property type="component" value="Unassembled WGS sequence"/>
</dbReference>
<dbReference type="EMBL" id="JAAGMP010000180">
    <property type="protein sequence ID" value="NEC17336.1"/>
    <property type="molecule type" value="Genomic_DNA"/>
</dbReference>
<feature type="coiled-coil region" evidence="1">
    <location>
        <begin position="17"/>
        <end position="149"/>
    </location>
</feature>
<comment type="caution">
    <text evidence="2">The sequence shown here is derived from an EMBL/GenBank/DDBJ whole genome shotgun (WGS) entry which is preliminary data.</text>
</comment>
<organism evidence="2 3">
    <name type="scientific">Streptomyces parvus</name>
    <dbReference type="NCBI Taxonomy" id="66428"/>
    <lineage>
        <taxon>Bacteria</taxon>
        <taxon>Bacillati</taxon>
        <taxon>Actinomycetota</taxon>
        <taxon>Actinomycetes</taxon>
        <taxon>Kitasatosporales</taxon>
        <taxon>Streptomycetaceae</taxon>
        <taxon>Streptomyces</taxon>
    </lineage>
</organism>
<gene>
    <name evidence="2" type="ORF">G3I50_03505</name>
</gene>
<feature type="non-terminal residue" evidence="2">
    <location>
        <position position="172"/>
    </location>
</feature>
<keyword evidence="1" id="KW-0175">Coiled coil</keyword>